<evidence type="ECO:0000256" key="6">
    <source>
        <dbReference type="ARBA" id="ARBA00022676"/>
    </source>
</evidence>
<evidence type="ECO:0000256" key="21">
    <source>
        <dbReference type="SAM" id="MobiDB-lite"/>
    </source>
</evidence>
<dbReference type="Gene3D" id="3.90.550.10">
    <property type="entry name" value="Spore Coat Polysaccharide Biosynthesis Protein SpsA, Chain A"/>
    <property type="match status" value="1"/>
</dbReference>
<dbReference type="GO" id="GO:0030246">
    <property type="term" value="F:carbohydrate binding"/>
    <property type="evidence" value="ECO:0007669"/>
    <property type="project" value="UniProtKB-KW"/>
</dbReference>
<dbReference type="InterPro" id="IPR000772">
    <property type="entry name" value="Ricin_B_lectin"/>
</dbReference>
<protein>
    <recommendedName>
        <fullName evidence="5 20">Polypeptide N-acetylgalactosaminyltransferase</fullName>
        <ecNumber evidence="20">2.4.1.-</ecNumber>
    </recommendedName>
    <alternativeName>
        <fullName evidence="20">Protein-UDP acetylgalactosaminyltransferase</fullName>
    </alternativeName>
</protein>
<evidence type="ECO:0000256" key="8">
    <source>
        <dbReference type="ARBA" id="ARBA00022692"/>
    </source>
</evidence>
<keyword evidence="16" id="KW-0325">Glycoprotein</keyword>
<evidence type="ECO:0000256" key="13">
    <source>
        <dbReference type="ARBA" id="ARBA00023034"/>
    </source>
</evidence>
<keyword evidence="7 20" id="KW-0808">Transferase</keyword>
<dbReference type="CDD" id="cd02510">
    <property type="entry name" value="pp-GalNAc-T"/>
    <property type="match status" value="1"/>
</dbReference>
<comment type="catalytic activity">
    <reaction evidence="18">
        <text>L-threonyl-[protein] + UDP-N-acetyl-alpha-D-galactosamine = a 3-O-[N-acetyl-alpha-D-galactosaminyl]-L-threonyl-[protein] + UDP + H(+)</text>
        <dbReference type="Rhea" id="RHEA:52424"/>
        <dbReference type="Rhea" id="RHEA-COMP:11060"/>
        <dbReference type="Rhea" id="RHEA-COMP:11689"/>
        <dbReference type="ChEBI" id="CHEBI:15378"/>
        <dbReference type="ChEBI" id="CHEBI:30013"/>
        <dbReference type="ChEBI" id="CHEBI:58223"/>
        <dbReference type="ChEBI" id="CHEBI:67138"/>
        <dbReference type="ChEBI" id="CHEBI:87075"/>
        <dbReference type="EC" id="2.4.1.41"/>
    </reaction>
</comment>
<evidence type="ECO:0000256" key="18">
    <source>
        <dbReference type="ARBA" id="ARBA00050905"/>
    </source>
</evidence>
<dbReference type="PANTHER" id="PTHR11675:SF134">
    <property type="entry name" value="N-ACETYLGALACTOSAMINYLTRANSFERASE 4-RELATED"/>
    <property type="match status" value="1"/>
</dbReference>
<comment type="pathway">
    <text evidence="3 20">Protein modification; protein glycosylation.</text>
</comment>
<evidence type="ECO:0000256" key="19">
    <source>
        <dbReference type="ARBA" id="ARBA00052209"/>
    </source>
</evidence>
<evidence type="ECO:0000256" key="16">
    <source>
        <dbReference type="ARBA" id="ARBA00023180"/>
    </source>
</evidence>
<dbReference type="InterPro" id="IPR035992">
    <property type="entry name" value="Ricin_B-like_lectins"/>
</dbReference>
<evidence type="ECO:0000256" key="20">
    <source>
        <dbReference type="RuleBase" id="RU361242"/>
    </source>
</evidence>
<evidence type="ECO:0000256" key="2">
    <source>
        <dbReference type="ARBA" id="ARBA00004323"/>
    </source>
</evidence>
<keyword evidence="10 20" id="KW-0430">Lectin</keyword>
<dbReference type="Proteomes" id="UP001153620">
    <property type="component" value="Chromosome 1"/>
</dbReference>
<evidence type="ECO:0000256" key="12">
    <source>
        <dbReference type="ARBA" id="ARBA00022989"/>
    </source>
</evidence>
<keyword evidence="12" id="KW-1133">Transmembrane helix</keyword>
<dbReference type="Pfam" id="PF00652">
    <property type="entry name" value="Ricin_B_lectin"/>
    <property type="match status" value="1"/>
</dbReference>
<evidence type="ECO:0000256" key="14">
    <source>
        <dbReference type="ARBA" id="ARBA00023136"/>
    </source>
</evidence>
<dbReference type="InterPro" id="IPR029044">
    <property type="entry name" value="Nucleotide-diphossugar_trans"/>
</dbReference>
<keyword evidence="13 20" id="KW-0333">Golgi apparatus</keyword>
<comment type="cofactor">
    <cofactor evidence="1 20">
        <name>Mn(2+)</name>
        <dbReference type="ChEBI" id="CHEBI:29035"/>
    </cofactor>
</comment>
<evidence type="ECO:0000256" key="17">
    <source>
        <dbReference type="ARBA" id="ARBA00023211"/>
    </source>
</evidence>
<dbReference type="CDD" id="cd23439">
    <property type="entry name" value="beta-trefoil_Ricin_GALNT10-like"/>
    <property type="match status" value="1"/>
</dbReference>
<evidence type="ECO:0000256" key="9">
    <source>
        <dbReference type="ARBA" id="ARBA00022723"/>
    </source>
</evidence>
<dbReference type="GO" id="GO:0000139">
    <property type="term" value="C:Golgi membrane"/>
    <property type="evidence" value="ECO:0007669"/>
    <property type="project" value="UniProtKB-SubCell"/>
</dbReference>
<organism evidence="23 24">
    <name type="scientific">Chironomus riparius</name>
    <dbReference type="NCBI Taxonomy" id="315576"/>
    <lineage>
        <taxon>Eukaryota</taxon>
        <taxon>Metazoa</taxon>
        <taxon>Ecdysozoa</taxon>
        <taxon>Arthropoda</taxon>
        <taxon>Hexapoda</taxon>
        <taxon>Insecta</taxon>
        <taxon>Pterygota</taxon>
        <taxon>Neoptera</taxon>
        <taxon>Endopterygota</taxon>
        <taxon>Diptera</taxon>
        <taxon>Nematocera</taxon>
        <taxon>Chironomoidea</taxon>
        <taxon>Chironomidae</taxon>
        <taxon>Chironominae</taxon>
        <taxon>Chironomus</taxon>
    </lineage>
</organism>
<evidence type="ECO:0000256" key="10">
    <source>
        <dbReference type="ARBA" id="ARBA00022734"/>
    </source>
</evidence>
<evidence type="ECO:0000259" key="22">
    <source>
        <dbReference type="SMART" id="SM00458"/>
    </source>
</evidence>
<keyword evidence="11" id="KW-0735">Signal-anchor</keyword>
<dbReference type="Pfam" id="PF00535">
    <property type="entry name" value="Glycos_transf_2"/>
    <property type="match status" value="1"/>
</dbReference>
<evidence type="ECO:0000256" key="1">
    <source>
        <dbReference type="ARBA" id="ARBA00001936"/>
    </source>
</evidence>
<accession>A0A9N9WLN0</accession>
<keyword evidence="14" id="KW-0472">Membrane</keyword>
<dbReference type="FunFam" id="2.80.10.50:FF:000011">
    <property type="entry name" value="Polypeptide N-acetylgalactosaminyltransferase"/>
    <property type="match status" value="1"/>
</dbReference>
<dbReference type="GO" id="GO:0046872">
    <property type="term" value="F:metal ion binding"/>
    <property type="evidence" value="ECO:0007669"/>
    <property type="project" value="UniProtKB-KW"/>
</dbReference>
<dbReference type="InterPro" id="IPR001173">
    <property type="entry name" value="Glyco_trans_2-like"/>
</dbReference>
<gene>
    <name evidence="23" type="ORF">CHIRRI_LOCUS3346</name>
</gene>
<dbReference type="PANTHER" id="PTHR11675">
    <property type="entry name" value="N-ACETYLGALACTOSAMINYLTRANSFERASE"/>
    <property type="match status" value="1"/>
</dbReference>
<keyword evidence="9" id="KW-0479">Metal-binding</keyword>
<comment type="catalytic activity">
    <reaction evidence="19">
        <text>L-seryl-[protein] + UDP-N-acetyl-alpha-D-galactosamine = a 3-O-[N-acetyl-alpha-D-galactosaminyl]-L-seryl-[protein] + UDP + H(+)</text>
        <dbReference type="Rhea" id="RHEA:23956"/>
        <dbReference type="Rhea" id="RHEA-COMP:9863"/>
        <dbReference type="Rhea" id="RHEA-COMP:12788"/>
        <dbReference type="ChEBI" id="CHEBI:15378"/>
        <dbReference type="ChEBI" id="CHEBI:29999"/>
        <dbReference type="ChEBI" id="CHEBI:53604"/>
        <dbReference type="ChEBI" id="CHEBI:58223"/>
        <dbReference type="ChEBI" id="CHEBI:67138"/>
        <dbReference type="EC" id="2.4.1.41"/>
    </reaction>
</comment>
<keyword evidence="17 20" id="KW-0464">Manganese</keyword>
<dbReference type="EMBL" id="OU895877">
    <property type="protein sequence ID" value="CAG9800403.1"/>
    <property type="molecule type" value="Genomic_DNA"/>
</dbReference>
<dbReference type="SUPFAM" id="SSF50370">
    <property type="entry name" value="Ricin B-like lectins"/>
    <property type="match status" value="1"/>
</dbReference>
<evidence type="ECO:0000256" key="11">
    <source>
        <dbReference type="ARBA" id="ARBA00022968"/>
    </source>
</evidence>
<comment type="similarity">
    <text evidence="4 20">Belongs to the glycosyltransferase 2 family. GalNAc-T subfamily.</text>
</comment>
<dbReference type="SUPFAM" id="SSF53448">
    <property type="entry name" value="Nucleotide-diphospho-sugar transferases"/>
    <property type="match status" value="1"/>
</dbReference>
<dbReference type="Gene3D" id="2.80.10.50">
    <property type="match status" value="1"/>
</dbReference>
<feature type="domain" description="Ricin B lectin" evidence="22">
    <location>
        <begin position="458"/>
        <end position="585"/>
    </location>
</feature>
<proteinExistence type="inferred from homology"/>
<dbReference type="OrthoDB" id="6159198at2759"/>
<dbReference type="EC" id="2.4.1.-" evidence="20"/>
<evidence type="ECO:0000256" key="4">
    <source>
        <dbReference type="ARBA" id="ARBA00005680"/>
    </source>
</evidence>
<evidence type="ECO:0000256" key="7">
    <source>
        <dbReference type="ARBA" id="ARBA00022679"/>
    </source>
</evidence>
<dbReference type="GO" id="GO:0006493">
    <property type="term" value="P:protein O-linked glycosylation"/>
    <property type="evidence" value="ECO:0007669"/>
    <property type="project" value="TreeGrafter"/>
</dbReference>
<dbReference type="InterPro" id="IPR045885">
    <property type="entry name" value="GalNAc-T"/>
</dbReference>
<keyword evidence="15 20" id="KW-1015">Disulfide bond</keyword>
<keyword evidence="6 20" id="KW-0328">Glycosyltransferase</keyword>
<dbReference type="FunFam" id="3.90.550.10:FF:000029">
    <property type="entry name" value="Polypeptide N-acetylgalactosaminyltransferase"/>
    <property type="match status" value="1"/>
</dbReference>
<reference evidence="23" key="2">
    <citation type="submission" date="2022-10" db="EMBL/GenBank/DDBJ databases">
        <authorList>
            <consortium name="ENA_rothamsted_submissions"/>
            <consortium name="culmorum"/>
            <person name="King R."/>
        </authorList>
    </citation>
    <scope>NUCLEOTIDE SEQUENCE</scope>
</reference>
<dbReference type="PROSITE" id="PS50231">
    <property type="entry name" value="RICIN_B_LECTIN"/>
    <property type="match status" value="1"/>
</dbReference>
<evidence type="ECO:0000256" key="3">
    <source>
        <dbReference type="ARBA" id="ARBA00004922"/>
    </source>
</evidence>
<keyword evidence="8" id="KW-0812">Transmembrane</keyword>
<evidence type="ECO:0000256" key="15">
    <source>
        <dbReference type="ARBA" id="ARBA00023157"/>
    </source>
</evidence>
<reference evidence="23" key="1">
    <citation type="submission" date="2022-01" db="EMBL/GenBank/DDBJ databases">
        <authorList>
            <person name="King R."/>
        </authorList>
    </citation>
    <scope>NUCLEOTIDE SEQUENCE</scope>
</reference>
<feature type="region of interest" description="Disordered" evidence="21">
    <location>
        <begin position="79"/>
        <end position="98"/>
    </location>
</feature>
<name>A0A9N9WLN0_9DIPT</name>
<comment type="subcellular location">
    <subcellularLocation>
        <location evidence="2 20">Golgi apparatus membrane</location>
        <topology evidence="2 20">Single-pass type II membrane protein</topology>
    </subcellularLocation>
</comment>
<evidence type="ECO:0000313" key="24">
    <source>
        <dbReference type="Proteomes" id="UP001153620"/>
    </source>
</evidence>
<evidence type="ECO:0000256" key="5">
    <source>
        <dbReference type="ARBA" id="ARBA00012644"/>
    </source>
</evidence>
<dbReference type="SMART" id="SM00458">
    <property type="entry name" value="RICIN"/>
    <property type="match status" value="1"/>
</dbReference>
<dbReference type="AlphaFoldDB" id="A0A9N9WLN0"/>
<keyword evidence="24" id="KW-1185">Reference proteome</keyword>
<dbReference type="GO" id="GO:0004653">
    <property type="term" value="F:polypeptide N-acetylgalactosaminyltransferase activity"/>
    <property type="evidence" value="ECO:0007669"/>
    <property type="project" value="UniProtKB-EC"/>
</dbReference>
<sequence length="604" mass="69243">MKRNLLKLTKLLILSILALIIVILFLKSLSSTSFTKDLFPSIQKPQQHEHPRVGRFFGRNRNLENKKIDWHDYEAIKKEESRTGTGEHGNSETLDPKENELKDKLYRQNGFNALLSDKISLNRSVPDIRHTGCRDKLYLSELPSVSVIVPFYNEHWSTLLRTVYSVLNRSPSDLLAEIILVDDCSQKQFLKKTLDDYIEENLPKVKIIHLPERGGLITARLAGAKAAFGDVLIFLDSHTEANVNWLPPLLEPIAEDYKTCVCPFIDVIAFDTFEYRAQDEGARGAFDWKFFYKRLPLTKEDLKHPTEPFPSPVMAGGLFGISSKFFWELGGYDPGLDIWGGEQYELSFKIWQCHGKMVDAPCSRVGHIYRGYAPFDNPRKGDFLTKNYKRVAEVWMDEYKEYLYEKNPKYKSVDPGDLTEQLKIRDKLKCKSFDWFMKEVAFDLMDKYPPVEPPNFASGAIQSLANPTFCVDTLSRGEKNKVGLYYCAMDKANPQATQNFALSWQRDIRIRHGEQCWDVSESGNSPVVLFGCHGMQGNQLFRYHLDTKMIQHVISNRCLDANVAKKEVFVSTCDNDNANQKWMFGSVNETALNNWITSGSKLVS</sequence>
<evidence type="ECO:0000313" key="23">
    <source>
        <dbReference type="EMBL" id="CAG9800403.1"/>
    </source>
</evidence>